<evidence type="ECO:0000313" key="3">
    <source>
        <dbReference type="EMBL" id="MBD8029871.1"/>
    </source>
</evidence>
<dbReference type="Proteomes" id="UP000650224">
    <property type="component" value="Unassembled WGS sequence"/>
</dbReference>
<gene>
    <name evidence="3" type="ORF">H9627_05940</name>
</gene>
<organism evidence="3 4">
    <name type="scientific">Corynebacterium gallinarum</name>
    <dbReference type="NCBI Taxonomy" id="2762214"/>
    <lineage>
        <taxon>Bacteria</taxon>
        <taxon>Bacillati</taxon>
        <taxon>Actinomycetota</taxon>
        <taxon>Actinomycetes</taxon>
        <taxon>Mycobacteriales</taxon>
        <taxon>Corynebacteriaceae</taxon>
        <taxon>Corynebacterium</taxon>
    </lineage>
</organism>
<dbReference type="RefSeq" id="WP_191733090.1">
    <property type="nucleotide sequence ID" value="NZ_JACSPR010000003.1"/>
</dbReference>
<keyword evidence="1" id="KW-1133">Transmembrane helix</keyword>
<feature type="transmembrane region" description="Helical" evidence="1">
    <location>
        <begin position="626"/>
        <end position="648"/>
    </location>
</feature>
<evidence type="ECO:0000256" key="2">
    <source>
        <dbReference type="SAM" id="SignalP"/>
    </source>
</evidence>
<evidence type="ECO:0000256" key="1">
    <source>
        <dbReference type="SAM" id="Phobius"/>
    </source>
</evidence>
<proteinExistence type="predicted"/>
<dbReference type="Gene3D" id="2.60.120.260">
    <property type="entry name" value="Galactose-binding domain-like"/>
    <property type="match status" value="1"/>
</dbReference>
<dbReference type="EMBL" id="JACSPR010000003">
    <property type="protein sequence ID" value="MBD8029871.1"/>
    <property type="molecule type" value="Genomic_DNA"/>
</dbReference>
<protein>
    <recommendedName>
        <fullName evidence="5">Cellulose biosynthesis cyclic di-GMP-binding regulatory protein BcsB</fullName>
    </recommendedName>
</protein>
<reference evidence="3 4" key="1">
    <citation type="submission" date="2020-08" db="EMBL/GenBank/DDBJ databases">
        <title>A Genomic Blueprint of the Chicken Gut Microbiome.</title>
        <authorList>
            <person name="Gilroy R."/>
            <person name="Ravi A."/>
            <person name="Getino M."/>
            <person name="Pursley I."/>
            <person name="Horton D.L."/>
            <person name="Alikhan N.-F."/>
            <person name="Baker D."/>
            <person name="Gharbi K."/>
            <person name="Hall N."/>
            <person name="Watson M."/>
            <person name="Adriaenssens E.M."/>
            <person name="Foster-Nyarko E."/>
            <person name="Jarju S."/>
            <person name="Secka A."/>
            <person name="Antonio M."/>
            <person name="Oren A."/>
            <person name="Chaudhuri R."/>
            <person name="La Ragione R.M."/>
            <person name="Hildebrand F."/>
            <person name="Pallen M.J."/>
        </authorList>
    </citation>
    <scope>NUCLEOTIDE SEQUENCE [LARGE SCALE GENOMIC DNA]</scope>
    <source>
        <strain evidence="3 4">Sa1YVA5</strain>
    </source>
</reference>
<feature type="signal peptide" evidence="2">
    <location>
        <begin position="1"/>
        <end position="32"/>
    </location>
</feature>
<feature type="chain" id="PRO_5034593340" description="Cellulose biosynthesis cyclic di-GMP-binding regulatory protein BcsB" evidence="2">
    <location>
        <begin position="33"/>
        <end position="653"/>
    </location>
</feature>
<keyword evidence="2" id="KW-0732">Signal</keyword>
<evidence type="ECO:0000313" key="4">
    <source>
        <dbReference type="Proteomes" id="UP000650224"/>
    </source>
</evidence>
<accession>A0A8I0HNI4</accession>
<name>A0A8I0HNI4_9CORY</name>
<keyword evidence="1" id="KW-0472">Membrane</keyword>
<dbReference type="AlphaFoldDB" id="A0A8I0HNI4"/>
<sequence>MSPMRRLIRPATALLLAGGVVLGSASGAPAQAQEMVIPLDSLGVGETTTFFGRTAEVPFTIPVPPGTTPEVLTGTFQLPIDFTGGFVELYSGGNLVASFPLEAENATAGVEIPLDQVEVAGDSASFTLRAVMDVEGEQWCREIPELSLLNGSVLYSGEAATPETVADFLPPILSTLSIYVPSDPSQPVQQAALELATSLESVYRASDVDIQILDLPGNRMEPGLPGGSLERQIVFSGTGEPGIELVNGGEESAFLRINGEDGQVGDQARLLADPILNLTSDNQVTASGFPTQTHTFRETATLNELGYSALTAEGVGQPAVYLTLERARFQLFVESADLTLTGAYTPLGEERGGEITVTVGGNVVDRFPADDSGEIDRDITIPGNQLGRYTDIAVAYRTTGDVSCGTTQPVALTIDGESSITVTETNAPSQAGFQVFPEGLLPTVDVAMSGGTASDLSRAASILTGVQSLSNAPLQPRIVSWDEAVGSSNPTVFIDADGNRMGEIPRHLAMTDTTLTPMTRSGGGGGAIGEPGSEDVDSARQLTMSEDLSAGSLQAVWDAGNARMILAASSNQNPVQLDRLLDWLGEDAARWAGLQGDVLVQAGDRAPMEFQVETQEPRQLIDRINLMIAIAVGAVIVIVAIVAPLIAIRRFRR</sequence>
<keyword evidence="4" id="KW-1185">Reference proteome</keyword>
<keyword evidence="1" id="KW-0812">Transmembrane</keyword>
<comment type="caution">
    <text evidence="3">The sequence shown here is derived from an EMBL/GenBank/DDBJ whole genome shotgun (WGS) entry which is preliminary data.</text>
</comment>
<evidence type="ECO:0008006" key="5">
    <source>
        <dbReference type="Google" id="ProtNLM"/>
    </source>
</evidence>